<feature type="transmembrane region" description="Helical" evidence="8">
    <location>
        <begin position="436"/>
        <end position="458"/>
    </location>
</feature>
<feature type="transmembrane region" description="Helical" evidence="8">
    <location>
        <begin position="146"/>
        <end position="166"/>
    </location>
</feature>
<dbReference type="EMBL" id="CH981524">
    <property type="protein sequence ID" value="EDK42094.1"/>
    <property type="molecule type" value="Genomic_DNA"/>
</dbReference>
<reference evidence="10 11" key="1">
    <citation type="journal article" date="2009" name="Nature">
        <title>Evolution of pathogenicity and sexual reproduction in eight Candida genomes.</title>
        <authorList>
            <person name="Butler G."/>
            <person name="Rasmussen M.D."/>
            <person name="Lin M.F."/>
            <person name="Santos M.A."/>
            <person name="Sakthikumar S."/>
            <person name="Munro C.A."/>
            <person name="Rheinbay E."/>
            <person name="Grabherr M."/>
            <person name="Forche A."/>
            <person name="Reedy J.L."/>
            <person name="Agrafioti I."/>
            <person name="Arnaud M.B."/>
            <person name="Bates S."/>
            <person name="Brown A.J."/>
            <person name="Brunke S."/>
            <person name="Costanzo M.C."/>
            <person name="Fitzpatrick D.A."/>
            <person name="de Groot P.W."/>
            <person name="Harris D."/>
            <person name="Hoyer L.L."/>
            <person name="Hube B."/>
            <person name="Klis F.M."/>
            <person name="Kodira C."/>
            <person name="Lennard N."/>
            <person name="Logue M.E."/>
            <person name="Martin R."/>
            <person name="Neiman A.M."/>
            <person name="Nikolaou E."/>
            <person name="Quail M.A."/>
            <person name="Quinn J."/>
            <person name="Santos M.C."/>
            <person name="Schmitzberger F.F."/>
            <person name="Sherlock G."/>
            <person name="Shah P."/>
            <person name="Silverstein K.A."/>
            <person name="Skrzypek M.S."/>
            <person name="Soll D."/>
            <person name="Staggs R."/>
            <person name="Stansfield I."/>
            <person name="Stumpf M.P."/>
            <person name="Sudbery P.E."/>
            <person name="Srikantha T."/>
            <person name="Zeng Q."/>
            <person name="Berman J."/>
            <person name="Berriman M."/>
            <person name="Heitman J."/>
            <person name="Gow N.A."/>
            <person name="Lorenz M.C."/>
            <person name="Birren B.W."/>
            <person name="Kellis M."/>
            <person name="Cuomo C.A."/>
        </authorList>
    </citation>
    <scope>NUCLEOTIDE SEQUENCE [LARGE SCALE GENOMIC DNA]</scope>
    <source>
        <strain evidence="11">ATCC 11503 / BCRC 21390 / CBS 2605 / JCM 1781 / NBRC 1676 / NRRL YB-4239</strain>
    </source>
</reference>
<evidence type="ECO:0000256" key="2">
    <source>
        <dbReference type="ARBA" id="ARBA00010992"/>
    </source>
</evidence>
<feature type="transmembrane region" description="Helical" evidence="8">
    <location>
        <begin position="470"/>
        <end position="490"/>
    </location>
</feature>
<dbReference type="PANTHER" id="PTHR48020:SF9">
    <property type="entry name" value="MAJOR FACILITATOR SUPERFAMILY (MFS) PROFILE DOMAIN-CONTAINING PROTEIN"/>
    <property type="match status" value="1"/>
</dbReference>
<dbReference type="PROSITE" id="PS00217">
    <property type="entry name" value="SUGAR_TRANSPORT_2"/>
    <property type="match status" value="1"/>
</dbReference>
<dbReference type="GO" id="GO:0016020">
    <property type="term" value="C:membrane"/>
    <property type="evidence" value="ECO:0007669"/>
    <property type="project" value="UniProtKB-SubCell"/>
</dbReference>
<dbReference type="Gene3D" id="1.20.1250.20">
    <property type="entry name" value="MFS general substrate transporter like domains"/>
    <property type="match status" value="1"/>
</dbReference>
<evidence type="ECO:0000313" key="10">
    <source>
        <dbReference type="EMBL" id="EDK42094.1"/>
    </source>
</evidence>
<dbReference type="GO" id="GO:0015791">
    <property type="term" value="P:polyol transmembrane transport"/>
    <property type="evidence" value="ECO:0007669"/>
    <property type="project" value="UniProtKB-ARBA"/>
</dbReference>
<feature type="transmembrane region" description="Helical" evidence="8">
    <location>
        <begin position="120"/>
        <end position="139"/>
    </location>
</feature>
<evidence type="ECO:0000256" key="8">
    <source>
        <dbReference type="SAM" id="Phobius"/>
    </source>
</evidence>
<comment type="similarity">
    <text evidence="2 7">Belongs to the major facilitator superfamily. Sugar transporter (TC 2.A.1.1) family.</text>
</comment>
<dbReference type="InterPro" id="IPR020846">
    <property type="entry name" value="MFS_dom"/>
</dbReference>
<name>A5DSD6_LODEL</name>
<proteinExistence type="inferred from homology"/>
<feature type="transmembrane region" description="Helical" evidence="8">
    <location>
        <begin position="375"/>
        <end position="396"/>
    </location>
</feature>
<evidence type="ECO:0000256" key="6">
    <source>
        <dbReference type="ARBA" id="ARBA00023136"/>
    </source>
</evidence>
<dbReference type="PROSITE" id="PS50850">
    <property type="entry name" value="MFS"/>
    <property type="match status" value="1"/>
</dbReference>
<feature type="transmembrane region" description="Helical" evidence="8">
    <location>
        <begin position="218"/>
        <end position="240"/>
    </location>
</feature>
<dbReference type="KEGG" id="lel:PVL30_000267"/>
<evidence type="ECO:0000256" key="7">
    <source>
        <dbReference type="RuleBase" id="RU003346"/>
    </source>
</evidence>
<evidence type="ECO:0000259" key="9">
    <source>
        <dbReference type="PROSITE" id="PS50850"/>
    </source>
</evidence>
<dbReference type="Pfam" id="PF00083">
    <property type="entry name" value="Sugar_tr"/>
    <property type="match status" value="1"/>
</dbReference>
<organism evidence="10 11">
    <name type="scientific">Lodderomyces elongisporus (strain ATCC 11503 / CBS 2605 / JCM 1781 / NBRC 1676 / NRRL YB-4239)</name>
    <name type="common">Yeast</name>
    <name type="synonym">Saccharomyces elongisporus</name>
    <dbReference type="NCBI Taxonomy" id="379508"/>
    <lineage>
        <taxon>Eukaryota</taxon>
        <taxon>Fungi</taxon>
        <taxon>Dikarya</taxon>
        <taxon>Ascomycota</taxon>
        <taxon>Saccharomycotina</taxon>
        <taxon>Pichiomycetes</taxon>
        <taxon>Debaryomycetaceae</taxon>
        <taxon>Candida/Lodderomyces clade</taxon>
        <taxon>Lodderomyces</taxon>
    </lineage>
</organism>
<dbReference type="FunFam" id="1.20.1250.20:FF:000134">
    <property type="entry name" value="MFS sugar transporter protein"/>
    <property type="match status" value="1"/>
</dbReference>
<dbReference type="NCBIfam" id="TIGR00879">
    <property type="entry name" value="SP"/>
    <property type="match status" value="1"/>
</dbReference>
<comment type="subcellular location">
    <subcellularLocation>
        <location evidence="1">Membrane</location>
        <topology evidence="1">Multi-pass membrane protein</topology>
    </subcellularLocation>
</comment>
<dbReference type="InterPro" id="IPR005828">
    <property type="entry name" value="MFS_sugar_transport-like"/>
</dbReference>
<dbReference type="AlphaFoldDB" id="A5DSD6"/>
<feature type="domain" description="Major facilitator superfamily (MFS) profile" evidence="9">
    <location>
        <begin position="82"/>
        <end position="526"/>
    </location>
</feature>
<keyword evidence="4 8" id="KW-0812">Transmembrane</keyword>
<dbReference type="InterPro" id="IPR003663">
    <property type="entry name" value="Sugar/inositol_transpt"/>
</dbReference>
<dbReference type="OrthoDB" id="6339427at2759"/>
<feature type="transmembrane region" description="Helical" evidence="8">
    <location>
        <begin position="246"/>
        <end position="267"/>
    </location>
</feature>
<accession>A5DSD6</accession>
<dbReference type="eggNOG" id="KOG0254">
    <property type="taxonomic scope" value="Eukaryota"/>
</dbReference>
<dbReference type="SUPFAM" id="SSF103473">
    <property type="entry name" value="MFS general substrate transporter"/>
    <property type="match status" value="1"/>
</dbReference>
<dbReference type="InterPro" id="IPR005829">
    <property type="entry name" value="Sugar_transporter_CS"/>
</dbReference>
<keyword evidence="3 7" id="KW-0813">Transport</keyword>
<dbReference type="PANTHER" id="PTHR48020">
    <property type="entry name" value="PROTON MYO-INOSITOL COTRANSPORTER"/>
    <property type="match status" value="1"/>
</dbReference>
<keyword evidence="11" id="KW-1185">Reference proteome</keyword>
<feature type="transmembrane region" description="Helical" evidence="8">
    <location>
        <begin position="80"/>
        <end position="100"/>
    </location>
</feature>
<dbReference type="Proteomes" id="UP000001996">
    <property type="component" value="Unassembled WGS sequence"/>
</dbReference>
<sequence length="559" mass="62207">MTIFSDSTEKVTDTIDHQEKIQFDHDEGSYEGGAPNFDLDEEIEKYKLMGEQQKSDGAFLTHLKRLEFPIKFKNVDHMTYFMGGFASFAGILSGVDQSIISGAIKMNTALHLTDHQNSLVSALMPLGAVGGSVLISVLAKLGRKNSLLVSILLYTIGAIMCAAAPIPKQIGDVFDNTNSTNVLYAGRFILGLGVGIEGGTVGVYLAEAISKKKRGGITSAYQLFIAVGEVLGFAIAAIFINVKSGWRYMLGSSIVFSTILFLGMLFLPESPRFVAYKGNFGEAYNIFTRLRDMELRESKIEFIQMIQAVEYEREKNLTRNKAKEWMELFTVPRNRRALVYGAMMVSLGQLTGINAVMYYMSTLMKQIGFSETNAIFMSLVGGASLMFGTIPAILYMDRFGRRIWGYNLIGFLVGLVLVGVGYLIPLDTHKAAALGVYLTGIILYEFFFGSYACLTWVVPSESFPINCRNAGMTICSALLYLWAFTVTYNFNRMKVAMTYTGLTIGFYGGIAFLGLIYQLLFMPETKGKTLEEIDEIFEKPTRELVKENVRGLKRFWSFK</sequence>
<feature type="transmembrane region" description="Helical" evidence="8">
    <location>
        <begin position="496"/>
        <end position="520"/>
    </location>
</feature>
<evidence type="ECO:0000256" key="4">
    <source>
        <dbReference type="ARBA" id="ARBA00022692"/>
    </source>
</evidence>
<dbReference type="STRING" id="379508.A5DSD6"/>
<dbReference type="HOGENOM" id="CLU_001265_30_5_1"/>
<keyword evidence="5 8" id="KW-1133">Transmembrane helix</keyword>
<dbReference type="VEuPathDB" id="FungiDB:LELG_00272"/>
<keyword evidence="6 8" id="KW-0472">Membrane</keyword>
<dbReference type="InterPro" id="IPR036259">
    <property type="entry name" value="MFS_trans_sf"/>
</dbReference>
<evidence type="ECO:0000256" key="5">
    <source>
        <dbReference type="ARBA" id="ARBA00022989"/>
    </source>
</evidence>
<protein>
    <recommendedName>
        <fullName evidence="9">Major facilitator superfamily (MFS) profile domain-containing protein</fullName>
    </recommendedName>
</protein>
<evidence type="ECO:0000256" key="3">
    <source>
        <dbReference type="ARBA" id="ARBA00022448"/>
    </source>
</evidence>
<feature type="transmembrane region" description="Helical" evidence="8">
    <location>
        <begin position="186"/>
        <end position="206"/>
    </location>
</feature>
<dbReference type="InParanoid" id="A5DSD6"/>
<gene>
    <name evidence="10" type="ORF">LELG_00272</name>
</gene>
<dbReference type="OMA" id="MAIIVSC"/>
<feature type="transmembrane region" description="Helical" evidence="8">
    <location>
        <begin position="337"/>
        <end position="360"/>
    </location>
</feature>
<evidence type="ECO:0000256" key="1">
    <source>
        <dbReference type="ARBA" id="ARBA00004141"/>
    </source>
</evidence>
<feature type="transmembrane region" description="Helical" evidence="8">
    <location>
        <begin position="403"/>
        <end position="424"/>
    </location>
</feature>
<dbReference type="GO" id="GO:0015798">
    <property type="term" value="P:myo-inositol transport"/>
    <property type="evidence" value="ECO:0007669"/>
    <property type="project" value="UniProtKB-ARBA"/>
</dbReference>
<dbReference type="InterPro" id="IPR050814">
    <property type="entry name" value="Myo-inositol_Transporter"/>
</dbReference>
<dbReference type="GeneID" id="5235431"/>
<evidence type="ECO:0000313" key="11">
    <source>
        <dbReference type="Proteomes" id="UP000001996"/>
    </source>
</evidence>
<dbReference type="GO" id="GO:0022857">
    <property type="term" value="F:transmembrane transporter activity"/>
    <property type="evidence" value="ECO:0007669"/>
    <property type="project" value="InterPro"/>
</dbReference>
<dbReference type="PRINTS" id="PR00171">
    <property type="entry name" value="SUGRTRNSPORT"/>
</dbReference>